<dbReference type="Proteomes" id="UP001278766">
    <property type="component" value="Unassembled WGS sequence"/>
</dbReference>
<dbReference type="EMBL" id="JAUEPN010000005">
    <property type="protein sequence ID" value="KAK3294345.1"/>
    <property type="molecule type" value="Genomic_DNA"/>
</dbReference>
<dbReference type="RefSeq" id="XP_062657859.1">
    <property type="nucleotide sequence ID" value="XM_062801747.1"/>
</dbReference>
<gene>
    <name evidence="1" type="ORF">B0H64DRAFT_361757</name>
</gene>
<comment type="caution">
    <text evidence="1">The sequence shown here is derived from an EMBL/GenBank/DDBJ whole genome shotgun (WGS) entry which is preliminary data.</text>
</comment>
<organism evidence="1 2">
    <name type="scientific">Chaetomium fimeti</name>
    <dbReference type="NCBI Taxonomy" id="1854472"/>
    <lineage>
        <taxon>Eukaryota</taxon>
        <taxon>Fungi</taxon>
        <taxon>Dikarya</taxon>
        <taxon>Ascomycota</taxon>
        <taxon>Pezizomycotina</taxon>
        <taxon>Sordariomycetes</taxon>
        <taxon>Sordariomycetidae</taxon>
        <taxon>Sordariales</taxon>
        <taxon>Chaetomiaceae</taxon>
        <taxon>Chaetomium</taxon>
    </lineage>
</organism>
<reference evidence="1" key="2">
    <citation type="submission" date="2023-06" db="EMBL/GenBank/DDBJ databases">
        <authorList>
            <consortium name="Lawrence Berkeley National Laboratory"/>
            <person name="Haridas S."/>
            <person name="Hensen N."/>
            <person name="Bonometti L."/>
            <person name="Westerberg I."/>
            <person name="Brannstrom I.O."/>
            <person name="Guillou S."/>
            <person name="Cros-Aarteil S."/>
            <person name="Calhoun S."/>
            <person name="Kuo A."/>
            <person name="Mondo S."/>
            <person name="Pangilinan J."/>
            <person name="Riley R."/>
            <person name="Labutti K."/>
            <person name="Andreopoulos B."/>
            <person name="Lipzen A."/>
            <person name="Chen C."/>
            <person name="Yanf M."/>
            <person name="Daum C."/>
            <person name="Ng V."/>
            <person name="Clum A."/>
            <person name="Steindorff A."/>
            <person name="Ohm R."/>
            <person name="Martin F."/>
            <person name="Silar P."/>
            <person name="Natvig D."/>
            <person name="Lalanne C."/>
            <person name="Gautier V."/>
            <person name="Ament-Velasquez S.L."/>
            <person name="Kruys A."/>
            <person name="Hutchinson M.I."/>
            <person name="Powell A.J."/>
            <person name="Barry K."/>
            <person name="Miller A.N."/>
            <person name="Grigoriev I.V."/>
            <person name="Debuchy R."/>
            <person name="Gladieux P."/>
            <person name="Thoren M.H."/>
            <person name="Johannesson H."/>
        </authorList>
    </citation>
    <scope>NUCLEOTIDE SEQUENCE</scope>
    <source>
        <strain evidence="1">CBS 168.71</strain>
    </source>
</reference>
<sequence>MATFRPPRSMSLKMRSVVQKLLLVFLVWTIIEAHISHYRIARTEREARAKGVLIEPTRVYIASLHWNNEKMLRSEWNKGVVELVNTFGPDNVFVSVYESGSWDNSKGALRELDQELDRRGVPRKIILEEETHKDLINGPQEDDGWITIPDGTRMPRRIPYLSRLRNLSLQPLLELAMNGTTFDHVLFLGDVVFSVSDVLNLLKTNNGHYAAACSLDFSKPPPFYDTFALRDSRGHEHASQTWPYFRSSKSRKAMVNAQPVPVSSCWNGIVAMPASTFTGIRGLKFRGIPDSLAAAHLEASECCLIHADNPGSRTRGVFVNPAVRVGYNRPAYDAVHTFVNGGDGGGGGSGGGGSWLSLTEVYFGLWRSRFARWFTSSWFEERDVRGRIAKWARSGEGRVEKGGFCVVDEMQIVVENGWKHL</sequence>
<evidence type="ECO:0000313" key="1">
    <source>
        <dbReference type="EMBL" id="KAK3294345.1"/>
    </source>
</evidence>
<dbReference type="InterPro" id="IPR021047">
    <property type="entry name" value="Mannosyltransferase_CMT1"/>
</dbReference>
<dbReference type="AlphaFoldDB" id="A0AAE0HDH5"/>
<reference evidence="1" key="1">
    <citation type="journal article" date="2023" name="Mol. Phylogenet. Evol.">
        <title>Genome-scale phylogeny and comparative genomics of the fungal order Sordariales.</title>
        <authorList>
            <person name="Hensen N."/>
            <person name="Bonometti L."/>
            <person name="Westerberg I."/>
            <person name="Brannstrom I.O."/>
            <person name="Guillou S."/>
            <person name="Cros-Aarteil S."/>
            <person name="Calhoun S."/>
            <person name="Haridas S."/>
            <person name="Kuo A."/>
            <person name="Mondo S."/>
            <person name="Pangilinan J."/>
            <person name="Riley R."/>
            <person name="LaButti K."/>
            <person name="Andreopoulos B."/>
            <person name="Lipzen A."/>
            <person name="Chen C."/>
            <person name="Yan M."/>
            <person name="Daum C."/>
            <person name="Ng V."/>
            <person name="Clum A."/>
            <person name="Steindorff A."/>
            <person name="Ohm R.A."/>
            <person name="Martin F."/>
            <person name="Silar P."/>
            <person name="Natvig D.O."/>
            <person name="Lalanne C."/>
            <person name="Gautier V."/>
            <person name="Ament-Velasquez S.L."/>
            <person name="Kruys A."/>
            <person name="Hutchinson M.I."/>
            <person name="Powell A.J."/>
            <person name="Barry K."/>
            <person name="Miller A.N."/>
            <person name="Grigoriev I.V."/>
            <person name="Debuchy R."/>
            <person name="Gladieux P."/>
            <person name="Hiltunen Thoren M."/>
            <person name="Johannesson H."/>
        </authorList>
    </citation>
    <scope>NUCLEOTIDE SEQUENCE</scope>
    <source>
        <strain evidence="1">CBS 168.71</strain>
    </source>
</reference>
<evidence type="ECO:0000313" key="2">
    <source>
        <dbReference type="Proteomes" id="UP001278766"/>
    </source>
</evidence>
<dbReference type="PANTHER" id="PTHR34144">
    <property type="entry name" value="CHROMOSOME 8, WHOLE GENOME SHOTGUN SEQUENCE"/>
    <property type="match status" value="1"/>
</dbReference>
<dbReference type="Pfam" id="PF11735">
    <property type="entry name" value="CAP59_mtransfer"/>
    <property type="match status" value="1"/>
</dbReference>
<dbReference type="PANTHER" id="PTHR34144:SF7">
    <property type="entry name" value="EXPORT PROTEIN (CAP59), PUTATIVE (AFU_ORTHOLOGUE AFUA_7G05020)-RELATED"/>
    <property type="match status" value="1"/>
</dbReference>
<name>A0AAE0HDH5_9PEZI</name>
<accession>A0AAE0HDH5</accession>
<proteinExistence type="predicted"/>
<keyword evidence="2" id="KW-1185">Reference proteome</keyword>
<dbReference type="GeneID" id="87838695"/>
<protein>
    <submittedName>
        <fullName evidence="1">Glycosyltransferase family 69 protein</fullName>
    </submittedName>
</protein>